<organism evidence="1 2">
    <name type="scientific">Cudoniella acicularis</name>
    <dbReference type="NCBI Taxonomy" id="354080"/>
    <lineage>
        <taxon>Eukaryota</taxon>
        <taxon>Fungi</taxon>
        <taxon>Dikarya</taxon>
        <taxon>Ascomycota</taxon>
        <taxon>Pezizomycotina</taxon>
        <taxon>Leotiomycetes</taxon>
        <taxon>Helotiales</taxon>
        <taxon>Tricladiaceae</taxon>
        <taxon>Cudoniella</taxon>
    </lineage>
</organism>
<evidence type="ECO:0000313" key="2">
    <source>
        <dbReference type="Proteomes" id="UP000566819"/>
    </source>
</evidence>
<dbReference type="AlphaFoldDB" id="A0A8H4R7D0"/>
<reference evidence="1 2" key="1">
    <citation type="submission" date="2020-03" db="EMBL/GenBank/DDBJ databases">
        <title>Draft Genome Sequence of Cudoniella acicularis.</title>
        <authorList>
            <person name="Buettner E."/>
            <person name="Kellner H."/>
        </authorList>
    </citation>
    <scope>NUCLEOTIDE SEQUENCE [LARGE SCALE GENOMIC DNA]</scope>
    <source>
        <strain evidence="1 2">DSM 108380</strain>
    </source>
</reference>
<accession>A0A8H4R7D0</accession>
<protein>
    <submittedName>
        <fullName evidence="1">Uncharacterized protein</fullName>
    </submittedName>
</protein>
<keyword evidence="2" id="KW-1185">Reference proteome</keyword>
<proteinExistence type="predicted"/>
<dbReference type="Proteomes" id="UP000566819">
    <property type="component" value="Unassembled WGS sequence"/>
</dbReference>
<name>A0A8H4R7D0_9HELO</name>
<sequence length="181" mass="20203">MRLCCSCWKLARTSEGYTSRNVVAWLGRRVEHNLLPGILWNGLAQAADDELALVDVAIMLALVNAAADELELHPAAGYNSWLFNLNPHRHEICFCSERCLLQSFPTTTRLRHEGLIPRQEWGHVRDNRIGWIDEGEIAVAILLRVTLCIGGAASGRSRTKAQWHWEIHVKGVGGSTGAMLR</sequence>
<gene>
    <name evidence="1" type="ORF">G7Y89_g13896</name>
</gene>
<comment type="caution">
    <text evidence="1">The sequence shown here is derived from an EMBL/GenBank/DDBJ whole genome shotgun (WGS) entry which is preliminary data.</text>
</comment>
<evidence type="ECO:0000313" key="1">
    <source>
        <dbReference type="EMBL" id="KAF4624278.1"/>
    </source>
</evidence>
<dbReference type="EMBL" id="JAAMPI010001710">
    <property type="protein sequence ID" value="KAF4624278.1"/>
    <property type="molecule type" value="Genomic_DNA"/>
</dbReference>